<dbReference type="PANTHER" id="PTHR46754">
    <property type="entry name" value="MKI67 FHA DOMAIN-INTERACTING NUCLEOLAR PHOSPHOPROTEIN"/>
    <property type="match status" value="1"/>
</dbReference>
<dbReference type="AlphaFoldDB" id="A0A151Z3B3"/>
<dbReference type="InterPro" id="IPR000504">
    <property type="entry name" value="RRM_dom"/>
</dbReference>
<dbReference type="EMBL" id="LODT01000051">
    <property type="protein sequence ID" value="KYQ88435.1"/>
    <property type="molecule type" value="Genomic_DNA"/>
</dbReference>
<keyword evidence="8" id="KW-1185">Reference proteome</keyword>
<gene>
    <name evidence="7" type="ORF">DLAC_11139</name>
</gene>
<dbReference type="OMA" id="ACTESHE"/>
<dbReference type="OrthoDB" id="21467at2759"/>
<comment type="subcellular location">
    <subcellularLocation>
        <location evidence="1">Nucleus</location>
        <location evidence="1">Nucleolus</location>
    </subcellularLocation>
</comment>
<sequence>MIQKKTTTIPTKVAKTPTLKPKTKAITKVNKSTDKTKKAILTKKVKAVEQESNENTDKVKKINKSKDIDVFAQADEVISILSKEDKSAEKQIKGNIDEAKLNEEYYGMIGSVLKIKNLPHGFNELELVEFFRQFGRVEAVKVVRTKKTLVPYAAFVRFSNPEVAKIAQETMNGYIMFEKRLVITISDYQPHISTCYTSSNYKLAAGDIEEIKQSLIDSKEAKIEAINHLEKTDEVLTRNINTRLQQEKKLREQLEKAGITYQYNGYSEILKSAVQVKKSAAATLKKSKTNSAKTTKTTTPVKKTTTAAVETKTTKTTAVETKSTKTTPVKQPTTVAVDTKSTKSKTTTPVKQPTTAIVDTKSTKTTTPAKQPTTVAVDTKSTKTTTTTESKPATTAKSTTTTKETPTKVKKTPIETAKPTADTKSTKTTTTDTKPTKTTTDPKSTKSTTTEAKPAASVKSTTTTKETPTKVKKTPIGTTKPKVIAVTKKSK</sequence>
<feature type="compositionally biased region" description="Low complexity" evidence="5">
    <location>
        <begin position="332"/>
        <end position="404"/>
    </location>
</feature>
<evidence type="ECO:0000313" key="7">
    <source>
        <dbReference type="EMBL" id="KYQ88435.1"/>
    </source>
</evidence>
<dbReference type="PROSITE" id="PS50102">
    <property type="entry name" value="RRM"/>
    <property type="match status" value="1"/>
</dbReference>
<evidence type="ECO:0000259" key="6">
    <source>
        <dbReference type="PROSITE" id="PS50102"/>
    </source>
</evidence>
<reference evidence="7 8" key="1">
    <citation type="submission" date="2015-12" db="EMBL/GenBank/DDBJ databases">
        <title>Dictyostelia acquired genes for synthesis and detection of signals that induce cell-type specialization by lateral gene transfer from prokaryotes.</title>
        <authorList>
            <person name="Gloeckner G."/>
            <person name="Schaap P."/>
        </authorList>
    </citation>
    <scope>NUCLEOTIDE SEQUENCE [LARGE SCALE GENOMIC DNA]</scope>
    <source>
        <strain evidence="7 8">TK</strain>
    </source>
</reference>
<dbReference type="InterPro" id="IPR012677">
    <property type="entry name" value="Nucleotide-bd_a/b_plait_sf"/>
</dbReference>
<keyword evidence="2 4" id="KW-0694">RNA-binding</keyword>
<evidence type="ECO:0000256" key="5">
    <source>
        <dbReference type="SAM" id="MobiDB-lite"/>
    </source>
</evidence>
<protein>
    <recommendedName>
        <fullName evidence="6">RRM domain-containing protein</fullName>
    </recommendedName>
</protein>
<accession>A0A151Z3B3</accession>
<evidence type="ECO:0000256" key="1">
    <source>
        <dbReference type="ARBA" id="ARBA00004604"/>
    </source>
</evidence>
<evidence type="ECO:0000256" key="3">
    <source>
        <dbReference type="ARBA" id="ARBA00023242"/>
    </source>
</evidence>
<organism evidence="7 8">
    <name type="scientific">Tieghemostelium lacteum</name>
    <name type="common">Slime mold</name>
    <name type="synonym">Dictyostelium lacteum</name>
    <dbReference type="NCBI Taxonomy" id="361077"/>
    <lineage>
        <taxon>Eukaryota</taxon>
        <taxon>Amoebozoa</taxon>
        <taxon>Evosea</taxon>
        <taxon>Eumycetozoa</taxon>
        <taxon>Dictyostelia</taxon>
        <taxon>Dictyosteliales</taxon>
        <taxon>Raperosteliaceae</taxon>
        <taxon>Tieghemostelium</taxon>
    </lineage>
</organism>
<feature type="domain" description="RRM" evidence="6">
    <location>
        <begin position="111"/>
        <end position="188"/>
    </location>
</feature>
<dbReference type="STRING" id="361077.A0A151Z3B3"/>
<dbReference type="InParanoid" id="A0A151Z3B3"/>
<comment type="caution">
    <text evidence="7">The sequence shown here is derived from an EMBL/GenBank/DDBJ whole genome shotgun (WGS) entry which is preliminary data.</text>
</comment>
<dbReference type="Pfam" id="PF00076">
    <property type="entry name" value="RRM_1"/>
    <property type="match status" value="1"/>
</dbReference>
<dbReference type="SUPFAM" id="SSF54928">
    <property type="entry name" value="RNA-binding domain, RBD"/>
    <property type="match status" value="1"/>
</dbReference>
<proteinExistence type="predicted"/>
<dbReference type="GO" id="GO:0005730">
    <property type="term" value="C:nucleolus"/>
    <property type="evidence" value="ECO:0007669"/>
    <property type="project" value="UniProtKB-SubCell"/>
</dbReference>
<dbReference type="InterPro" id="IPR035979">
    <property type="entry name" value="RBD_domain_sf"/>
</dbReference>
<name>A0A151Z3B3_TIELA</name>
<keyword evidence="3" id="KW-0539">Nucleus</keyword>
<dbReference type="Gene3D" id="3.30.70.330">
    <property type="match status" value="1"/>
</dbReference>
<evidence type="ECO:0000256" key="4">
    <source>
        <dbReference type="PROSITE-ProRule" id="PRU00176"/>
    </source>
</evidence>
<dbReference type="GO" id="GO:0003723">
    <property type="term" value="F:RNA binding"/>
    <property type="evidence" value="ECO:0007669"/>
    <property type="project" value="UniProtKB-UniRule"/>
</dbReference>
<feature type="compositionally biased region" description="Low complexity" evidence="5">
    <location>
        <begin position="414"/>
        <end position="466"/>
    </location>
</feature>
<feature type="region of interest" description="Disordered" evidence="5">
    <location>
        <begin position="332"/>
        <end position="491"/>
    </location>
</feature>
<dbReference type="Proteomes" id="UP000076078">
    <property type="component" value="Unassembled WGS sequence"/>
</dbReference>
<evidence type="ECO:0000313" key="8">
    <source>
        <dbReference type="Proteomes" id="UP000076078"/>
    </source>
</evidence>
<dbReference type="SMART" id="SM00360">
    <property type="entry name" value="RRM"/>
    <property type="match status" value="1"/>
</dbReference>
<dbReference type="FunCoup" id="A0A151Z3B3">
    <property type="interactions" value="162"/>
</dbReference>
<evidence type="ECO:0000256" key="2">
    <source>
        <dbReference type="ARBA" id="ARBA00022884"/>
    </source>
</evidence>